<comment type="caution">
    <text evidence="2">The sequence shown here is derived from an EMBL/GenBank/DDBJ whole genome shotgun (WGS) entry which is preliminary data.</text>
</comment>
<keyword evidence="1" id="KW-1133">Transmembrane helix</keyword>
<feature type="transmembrane region" description="Helical" evidence="1">
    <location>
        <begin position="243"/>
        <end position="263"/>
    </location>
</feature>
<dbReference type="AlphaFoldDB" id="A0A2H5Y3C4"/>
<evidence type="ECO:0000313" key="2">
    <source>
        <dbReference type="EMBL" id="GBD07937.1"/>
    </source>
</evidence>
<feature type="transmembrane region" description="Helical" evidence="1">
    <location>
        <begin position="193"/>
        <end position="210"/>
    </location>
</feature>
<dbReference type="Proteomes" id="UP000236642">
    <property type="component" value="Unassembled WGS sequence"/>
</dbReference>
<protein>
    <recommendedName>
        <fullName evidence="4">Glycosyltransferase RgtA/B/C/D-like domain-containing protein</fullName>
    </recommendedName>
</protein>
<feature type="transmembrane region" description="Helical" evidence="1">
    <location>
        <begin position="296"/>
        <end position="314"/>
    </location>
</feature>
<keyword evidence="1" id="KW-0812">Transmembrane</keyword>
<sequence>MREGLHGRRWPEALIPAGLFALALLIRGWELGLRPAAPEEAAQAWAAWRGGTLPPGGSPLLAGWNATAFGIFGPDEGWMRSGAALAGALTVLALWAVLRPIGPAAAIGAAWLWAVSPSALMAARFLDGGVVVAAVLATALALWRASFPSRWIGLGIALGMGAAAGPAFWTGVLLLLPVFWLDPPEPAFPRWKALGVFGVTALLAGAWGGWRGSGARETVEGLSAWLTGFAPEGLPVWWEALRAFLYGEALILTLGLTGGILSIRRRDRFGTALAIAAGIGTGLQLVRLGAPFTEHAVALIPWVVLAGVAVQWVWETVKPVGRLQPAAVLGGAGIGGIGLGTVAAFMNLQGGVEGARWLVLLGILGLLGFGIWILSGLFGTEEEEDSLDRAEAGREPGSAPGNPFGGAWVRSPVALGVAGVLALALGLGQLAGAAARVRRADPVPGFSLPEMTAPAVREVVEMLRREAARRHGWPGGLSVVVVAEEKEAFWRWTFRGFRMAVYHRPPASGIGDVWLTPEDMPVPLEPDRWLGRPFPVIVDQRGVEPMERRMTLWVREEGQKTQPGE</sequence>
<evidence type="ECO:0000313" key="3">
    <source>
        <dbReference type="Proteomes" id="UP000236642"/>
    </source>
</evidence>
<organism evidence="2 3">
    <name type="scientific">Candidatus Thermoflexus japonica</name>
    <dbReference type="NCBI Taxonomy" id="2035417"/>
    <lineage>
        <taxon>Bacteria</taxon>
        <taxon>Bacillati</taxon>
        <taxon>Chloroflexota</taxon>
        <taxon>Thermoflexia</taxon>
        <taxon>Thermoflexales</taxon>
        <taxon>Thermoflexaceae</taxon>
        <taxon>Thermoflexus</taxon>
    </lineage>
</organism>
<name>A0A2H5Y3C4_9CHLR</name>
<evidence type="ECO:0008006" key="4">
    <source>
        <dbReference type="Google" id="ProtNLM"/>
    </source>
</evidence>
<reference evidence="3" key="1">
    <citation type="submission" date="2017-09" db="EMBL/GenBank/DDBJ databases">
        <title>Metaegenomics of thermophilic ammonia-oxidizing enrichment culture.</title>
        <authorList>
            <person name="Kato S."/>
            <person name="Suzuki K."/>
        </authorList>
    </citation>
    <scope>NUCLEOTIDE SEQUENCE [LARGE SCALE GENOMIC DNA]</scope>
</reference>
<accession>A0A2H5Y3C4</accession>
<feature type="transmembrane region" description="Helical" evidence="1">
    <location>
        <begin position="326"/>
        <end position="345"/>
    </location>
</feature>
<proteinExistence type="predicted"/>
<feature type="transmembrane region" description="Helical" evidence="1">
    <location>
        <begin position="84"/>
        <end position="113"/>
    </location>
</feature>
<feature type="transmembrane region" description="Helical" evidence="1">
    <location>
        <begin position="125"/>
        <end position="145"/>
    </location>
</feature>
<dbReference type="EMBL" id="BEHY01000002">
    <property type="protein sequence ID" value="GBD07937.1"/>
    <property type="molecule type" value="Genomic_DNA"/>
</dbReference>
<evidence type="ECO:0000256" key="1">
    <source>
        <dbReference type="SAM" id="Phobius"/>
    </source>
</evidence>
<feature type="transmembrane region" description="Helical" evidence="1">
    <location>
        <begin position="357"/>
        <end position="378"/>
    </location>
</feature>
<feature type="transmembrane region" description="Helical" evidence="1">
    <location>
        <begin position="151"/>
        <end position="181"/>
    </location>
</feature>
<gene>
    <name evidence="2" type="ORF">HRbin22_00163</name>
</gene>
<keyword evidence="1" id="KW-0472">Membrane</keyword>
<feature type="transmembrane region" description="Helical" evidence="1">
    <location>
        <begin position="413"/>
        <end position="435"/>
    </location>
</feature>